<dbReference type="RefSeq" id="WP_231044809.1">
    <property type="nucleotide sequence ID" value="NZ_CP106882.1"/>
</dbReference>
<dbReference type="EMBL" id="CP106882">
    <property type="protein sequence ID" value="UYG53583.1"/>
    <property type="molecule type" value="Genomic_DNA"/>
</dbReference>
<dbReference type="Proteomes" id="UP001162800">
    <property type="component" value="Plasmid unnamed1"/>
</dbReference>
<feature type="signal peptide" evidence="1">
    <location>
        <begin position="1"/>
        <end position="25"/>
    </location>
</feature>
<keyword evidence="2" id="KW-0614">Plasmid</keyword>
<gene>
    <name evidence="3" type="ORF">M9799_16925</name>
    <name evidence="2" type="ORF">M9799_19665</name>
</gene>
<dbReference type="EMBL" id="CP106882">
    <property type="protein sequence ID" value="UYG53627.1"/>
    <property type="molecule type" value="Genomic_DNA"/>
</dbReference>
<accession>A0ABY6GFA4</accession>
<geneLocation type="plasmid" evidence="2 4">
    <name>unnamed1</name>
</geneLocation>
<keyword evidence="4" id="KW-1185">Reference proteome</keyword>
<proteinExistence type="predicted"/>
<sequence length="165" mass="17302">MTHFRHSIFTGALIAGSLASFLSTAALMQAGARRARALAPVNAISHWYWGDSALHRTRADLGHTLLGYVTHHVASVFWSTLLMHRLHRASAPPTAARIAAASAGTGALACVVDFKFTPERFTPGFEHEIGKPALAGVYVAFAAGMALGALLLRAPEGSEDGGNAA</sequence>
<evidence type="ECO:0000313" key="2">
    <source>
        <dbReference type="EMBL" id="UYG53583.1"/>
    </source>
</evidence>
<feature type="chain" id="PRO_5045034206" evidence="1">
    <location>
        <begin position="26"/>
        <end position="165"/>
    </location>
</feature>
<organism evidence="2 4">
    <name type="scientific">Comamonas endophytica</name>
    <dbReference type="NCBI Taxonomy" id="2949090"/>
    <lineage>
        <taxon>Bacteria</taxon>
        <taxon>Pseudomonadati</taxon>
        <taxon>Pseudomonadota</taxon>
        <taxon>Betaproteobacteria</taxon>
        <taxon>Burkholderiales</taxon>
        <taxon>Comamonadaceae</taxon>
        <taxon>Comamonas</taxon>
    </lineage>
</organism>
<evidence type="ECO:0000256" key="1">
    <source>
        <dbReference type="SAM" id="SignalP"/>
    </source>
</evidence>
<reference evidence="2" key="1">
    <citation type="submission" date="2022-09" db="EMBL/GenBank/DDBJ databases">
        <title>The complete genome of Acidovorax sp. 5MLIR.</title>
        <authorList>
            <person name="Liu L."/>
            <person name="Yue J."/>
            <person name="Yang F."/>
            <person name="Yuan J."/>
            <person name="Li L."/>
        </authorList>
    </citation>
    <scope>NUCLEOTIDE SEQUENCE</scope>
    <source>
        <strain evidence="2">5MLIR</strain>
        <plasmid evidence="2">unnamed1</plasmid>
    </source>
</reference>
<name>A0ABY6GFA4_9BURK</name>
<evidence type="ECO:0000313" key="3">
    <source>
        <dbReference type="EMBL" id="UYG53627.1"/>
    </source>
</evidence>
<keyword evidence="1" id="KW-0732">Signal</keyword>
<evidence type="ECO:0000313" key="4">
    <source>
        <dbReference type="Proteomes" id="UP001162800"/>
    </source>
</evidence>
<protein>
    <submittedName>
        <fullName evidence="2">Uncharacterized protein</fullName>
    </submittedName>
</protein>